<reference evidence="2" key="1">
    <citation type="journal article" date="2021" name="Nat. Commun.">
        <title>Genetic determinants of endophytism in the Arabidopsis root mycobiome.</title>
        <authorList>
            <person name="Mesny F."/>
            <person name="Miyauchi S."/>
            <person name="Thiergart T."/>
            <person name="Pickel B."/>
            <person name="Atanasova L."/>
            <person name="Karlsson M."/>
            <person name="Huettel B."/>
            <person name="Barry K.W."/>
            <person name="Haridas S."/>
            <person name="Chen C."/>
            <person name="Bauer D."/>
            <person name="Andreopoulos W."/>
            <person name="Pangilinan J."/>
            <person name="LaButti K."/>
            <person name="Riley R."/>
            <person name="Lipzen A."/>
            <person name="Clum A."/>
            <person name="Drula E."/>
            <person name="Henrissat B."/>
            <person name="Kohler A."/>
            <person name="Grigoriev I.V."/>
            <person name="Martin F.M."/>
            <person name="Hacquard S."/>
        </authorList>
    </citation>
    <scope>NUCLEOTIDE SEQUENCE</scope>
    <source>
        <strain evidence="2">MPI-CAGE-CH-0243</strain>
    </source>
</reference>
<proteinExistence type="predicted"/>
<sequence length="334" mass="37641">MSSANPIISNTLTNASQSFRTGGRNPRNGAMETVREAQGGNLSNESPPPYSEISPQGCNGDALPSFSPRPTVQSYTHAVRYPLLTDLAKEKKHERRFLYWSLVEIMAVTFSVDPKALLEAMKQSYPAWECGSIEAPSSTLTDDDQARLEELCNLVRNVAGEVKRHQWRAVHKHDKRLLVKLVVEPANELRIDVGYALEVIGRCGYRCVEVRGSKKIKTMFDFWTPLFSAFQPRFTTSMLDLGDTLVSHILFISSLRLGKQESLVFDNSIVTFRKTKGLEALRGTKQLQKHTITFGVTYWPLSDGYSNLATALKPTDSPLYHLKIDRGFRSFFQF</sequence>
<accession>A0A9P9E1Z1</accession>
<dbReference type="AlphaFoldDB" id="A0A9P9E1Z1"/>
<evidence type="ECO:0000256" key="1">
    <source>
        <dbReference type="SAM" id="MobiDB-lite"/>
    </source>
</evidence>
<dbReference type="OrthoDB" id="3772616at2759"/>
<dbReference type="Proteomes" id="UP000700596">
    <property type="component" value="Unassembled WGS sequence"/>
</dbReference>
<protein>
    <submittedName>
        <fullName evidence="2">Uncharacterized protein</fullName>
    </submittedName>
</protein>
<gene>
    <name evidence="2" type="ORF">B0J11DRAFT_262037</name>
</gene>
<evidence type="ECO:0000313" key="2">
    <source>
        <dbReference type="EMBL" id="KAH7130809.1"/>
    </source>
</evidence>
<name>A0A9P9E1Z1_9PLEO</name>
<organism evidence="2 3">
    <name type="scientific">Dendryphion nanum</name>
    <dbReference type="NCBI Taxonomy" id="256645"/>
    <lineage>
        <taxon>Eukaryota</taxon>
        <taxon>Fungi</taxon>
        <taxon>Dikarya</taxon>
        <taxon>Ascomycota</taxon>
        <taxon>Pezizomycotina</taxon>
        <taxon>Dothideomycetes</taxon>
        <taxon>Pleosporomycetidae</taxon>
        <taxon>Pleosporales</taxon>
        <taxon>Torulaceae</taxon>
        <taxon>Dendryphion</taxon>
    </lineage>
</organism>
<keyword evidence="3" id="KW-1185">Reference proteome</keyword>
<feature type="compositionally biased region" description="Polar residues" evidence="1">
    <location>
        <begin position="1"/>
        <end position="20"/>
    </location>
</feature>
<feature type="region of interest" description="Disordered" evidence="1">
    <location>
        <begin position="1"/>
        <end position="69"/>
    </location>
</feature>
<comment type="caution">
    <text evidence="2">The sequence shown here is derived from an EMBL/GenBank/DDBJ whole genome shotgun (WGS) entry which is preliminary data.</text>
</comment>
<evidence type="ECO:0000313" key="3">
    <source>
        <dbReference type="Proteomes" id="UP000700596"/>
    </source>
</evidence>
<dbReference type="EMBL" id="JAGMWT010000004">
    <property type="protein sequence ID" value="KAH7130809.1"/>
    <property type="molecule type" value="Genomic_DNA"/>
</dbReference>